<dbReference type="GO" id="GO:0003735">
    <property type="term" value="F:structural constituent of ribosome"/>
    <property type="evidence" value="ECO:0007669"/>
    <property type="project" value="InterPro"/>
</dbReference>
<evidence type="ECO:0000313" key="10">
    <source>
        <dbReference type="Proteomes" id="UP001324427"/>
    </source>
</evidence>
<evidence type="ECO:0000256" key="8">
    <source>
        <dbReference type="SAM" id="MobiDB-lite"/>
    </source>
</evidence>
<protein>
    <recommendedName>
        <fullName evidence="7">Small ribosomal subunit protein uS11m</fullName>
    </recommendedName>
</protein>
<dbReference type="InterPro" id="IPR036967">
    <property type="entry name" value="Ribosomal_uS11_sf"/>
</dbReference>
<evidence type="ECO:0000256" key="5">
    <source>
        <dbReference type="ARBA" id="ARBA00023274"/>
    </source>
</evidence>
<evidence type="ECO:0000256" key="1">
    <source>
        <dbReference type="ARBA" id="ARBA00004173"/>
    </source>
</evidence>
<feature type="compositionally biased region" description="Low complexity" evidence="8">
    <location>
        <begin position="48"/>
        <end position="59"/>
    </location>
</feature>
<feature type="region of interest" description="Disordered" evidence="8">
    <location>
        <begin position="25"/>
        <end position="81"/>
    </location>
</feature>
<evidence type="ECO:0000256" key="4">
    <source>
        <dbReference type="ARBA" id="ARBA00023128"/>
    </source>
</evidence>
<dbReference type="AlphaFoldDB" id="A0AAV9JQL6"/>
<comment type="function">
    <text evidence="6">Component of the mitochondrial ribosome (mitoribosome), a dedicated translation machinery responsible for the synthesis of mitochondrial genome-encoded proteins, including at least some of the essential transmembrane subunits of the mitochondrial respiratory chain. The mitoribosomes are attached to the mitochondrial inner membrane and translation products are cotranslationally integrated into the membrane.</text>
</comment>
<dbReference type="Pfam" id="PF00411">
    <property type="entry name" value="Ribosomal_S11"/>
    <property type="match status" value="1"/>
</dbReference>
<comment type="similarity">
    <text evidence="2">Belongs to the universal ribosomal protein uS11 family.</text>
</comment>
<name>A0AAV9JQL6_9PEZI</name>
<evidence type="ECO:0000256" key="7">
    <source>
        <dbReference type="ARBA" id="ARBA00070326"/>
    </source>
</evidence>
<gene>
    <name evidence="9" type="ORF">LTR36_000905</name>
</gene>
<organism evidence="9 10">
    <name type="scientific">Oleoguttula mirabilis</name>
    <dbReference type="NCBI Taxonomy" id="1507867"/>
    <lineage>
        <taxon>Eukaryota</taxon>
        <taxon>Fungi</taxon>
        <taxon>Dikarya</taxon>
        <taxon>Ascomycota</taxon>
        <taxon>Pezizomycotina</taxon>
        <taxon>Dothideomycetes</taxon>
        <taxon>Dothideomycetidae</taxon>
        <taxon>Mycosphaerellales</taxon>
        <taxon>Teratosphaeriaceae</taxon>
        <taxon>Oleoguttula</taxon>
    </lineage>
</organism>
<comment type="caution">
    <text evidence="9">The sequence shown here is derived from an EMBL/GenBank/DDBJ whole genome shotgun (WGS) entry which is preliminary data.</text>
</comment>
<keyword evidence="10" id="KW-1185">Reference proteome</keyword>
<accession>A0AAV9JQL6</accession>
<dbReference type="SUPFAM" id="SSF53137">
    <property type="entry name" value="Translational machinery components"/>
    <property type="match status" value="1"/>
</dbReference>
<reference evidence="9 10" key="1">
    <citation type="submission" date="2021-11" db="EMBL/GenBank/DDBJ databases">
        <title>Black yeast isolated from Biological Soil Crust.</title>
        <authorList>
            <person name="Kurbessoian T."/>
        </authorList>
    </citation>
    <scope>NUCLEOTIDE SEQUENCE [LARGE SCALE GENOMIC DNA]</scope>
    <source>
        <strain evidence="9 10">CCFEE 5522</strain>
    </source>
</reference>
<proteinExistence type="inferred from homology"/>
<evidence type="ECO:0000256" key="3">
    <source>
        <dbReference type="ARBA" id="ARBA00022980"/>
    </source>
</evidence>
<sequence>MASSKSPRAFTSFICQSCRQRLLPHPTRGFSTSAARKADGPPFPSHDSALSGLGALSSSMNSTSRRKGFNNTGDTNASRPSFMEYLDAPAGDLASVLSQHAGRNLNAMDTKPHRMHILATKHNTHITIVQPTRAASQTASSGVSGTSASAADQKKMVDVLLSLSAGNIGFRKAGRGSYDAAYQLAAFVLKQLQERGIASGIQKLEVVLRGFGAGREAVTKALLGAEGRSIRGKISAVVDATRLKLGGPRSKKPRRLG</sequence>
<dbReference type="InterPro" id="IPR001971">
    <property type="entry name" value="Ribosomal_uS11"/>
</dbReference>
<feature type="compositionally biased region" description="Polar residues" evidence="8">
    <location>
        <begin position="69"/>
        <end position="79"/>
    </location>
</feature>
<evidence type="ECO:0000256" key="6">
    <source>
        <dbReference type="ARBA" id="ARBA00037226"/>
    </source>
</evidence>
<dbReference type="GO" id="GO:0005840">
    <property type="term" value="C:ribosome"/>
    <property type="evidence" value="ECO:0007669"/>
    <property type="project" value="UniProtKB-KW"/>
</dbReference>
<dbReference type="PANTHER" id="PTHR11759">
    <property type="entry name" value="40S RIBOSOMAL PROTEIN S14/30S RIBOSOMAL PROTEIN S11"/>
    <property type="match status" value="1"/>
</dbReference>
<dbReference type="GO" id="GO:0006412">
    <property type="term" value="P:translation"/>
    <property type="evidence" value="ECO:0007669"/>
    <property type="project" value="InterPro"/>
</dbReference>
<keyword evidence="5" id="KW-0687">Ribonucleoprotein</keyword>
<evidence type="ECO:0000256" key="2">
    <source>
        <dbReference type="ARBA" id="ARBA00006194"/>
    </source>
</evidence>
<keyword evidence="4" id="KW-0496">Mitochondrion</keyword>
<dbReference type="HAMAP" id="MF_01310">
    <property type="entry name" value="Ribosomal_uS11"/>
    <property type="match status" value="1"/>
</dbReference>
<dbReference type="Gene3D" id="3.30.420.80">
    <property type="entry name" value="Ribosomal protein S11"/>
    <property type="match status" value="1"/>
</dbReference>
<keyword evidence="3" id="KW-0689">Ribosomal protein</keyword>
<dbReference type="Proteomes" id="UP001324427">
    <property type="component" value="Unassembled WGS sequence"/>
</dbReference>
<dbReference type="FunFam" id="3.30.420.80:FF:000011">
    <property type="entry name" value="37S ribosomal protein S18, mitochondrial"/>
    <property type="match status" value="1"/>
</dbReference>
<evidence type="ECO:0000313" key="9">
    <source>
        <dbReference type="EMBL" id="KAK4547250.1"/>
    </source>
</evidence>
<dbReference type="EMBL" id="JAVFHQ010000011">
    <property type="protein sequence ID" value="KAK4547250.1"/>
    <property type="molecule type" value="Genomic_DNA"/>
</dbReference>
<dbReference type="GO" id="GO:0005739">
    <property type="term" value="C:mitochondrion"/>
    <property type="evidence" value="ECO:0007669"/>
    <property type="project" value="UniProtKB-SubCell"/>
</dbReference>
<comment type="subcellular location">
    <subcellularLocation>
        <location evidence="1">Mitochondrion</location>
    </subcellularLocation>
</comment>
<dbReference type="GO" id="GO:1990904">
    <property type="term" value="C:ribonucleoprotein complex"/>
    <property type="evidence" value="ECO:0007669"/>
    <property type="project" value="UniProtKB-KW"/>
</dbReference>